<sequence>MNAQDMNKLIKTTEITEEILQLFPSSIPIITEEPSNDCIHEENPSSIELISIDNEDDNIYVNELEHKPQRIRVIVPRHTTLLSSEINSNNILPLLQRQPRANLTSLISHTPNNSSEAIISPNKENWNLSLQKELLKINKLNLWTL</sequence>
<name>A0A9Q3BS82_9BASI</name>
<keyword evidence="2" id="KW-1185">Reference proteome</keyword>
<accession>A0A9Q3BS82</accession>
<gene>
    <name evidence="1" type="ORF">O181_009940</name>
</gene>
<dbReference type="OrthoDB" id="7691805at2759"/>
<proteinExistence type="predicted"/>
<organism evidence="1 2">
    <name type="scientific">Austropuccinia psidii MF-1</name>
    <dbReference type="NCBI Taxonomy" id="1389203"/>
    <lineage>
        <taxon>Eukaryota</taxon>
        <taxon>Fungi</taxon>
        <taxon>Dikarya</taxon>
        <taxon>Basidiomycota</taxon>
        <taxon>Pucciniomycotina</taxon>
        <taxon>Pucciniomycetes</taxon>
        <taxon>Pucciniales</taxon>
        <taxon>Sphaerophragmiaceae</taxon>
        <taxon>Austropuccinia</taxon>
    </lineage>
</organism>
<reference evidence="1" key="1">
    <citation type="submission" date="2021-03" db="EMBL/GenBank/DDBJ databases">
        <title>Draft genome sequence of rust myrtle Austropuccinia psidii MF-1, a brazilian biotype.</title>
        <authorList>
            <person name="Quecine M.C."/>
            <person name="Pachon D.M.R."/>
            <person name="Bonatelli M.L."/>
            <person name="Correr F.H."/>
            <person name="Franceschini L.M."/>
            <person name="Leite T.F."/>
            <person name="Margarido G.R.A."/>
            <person name="Almeida C.A."/>
            <person name="Ferrarezi J.A."/>
            <person name="Labate C.A."/>
        </authorList>
    </citation>
    <scope>NUCLEOTIDE SEQUENCE</scope>
    <source>
        <strain evidence="1">MF-1</strain>
    </source>
</reference>
<comment type="caution">
    <text evidence="1">The sequence shown here is derived from an EMBL/GenBank/DDBJ whole genome shotgun (WGS) entry which is preliminary data.</text>
</comment>
<dbReference type="AlphaFoldDB" id="A0A9Q3BS82"/>
<evidence type="ECO:0000313" key="1">
    <source>
        <dbReference type="EMBL" id="MBW0470225.1"/>
    </source>
</evidence>
<evidence type="ECO:0000313" key="2">
    <source>
        <dbReference type="Proteomes" id="UP000765509"/>
    </source>
</evidence>
<dbReference type="Proteomes" id="UP000765509">
    <property type="component" value="Unassembled WGS sequence"/>
</dbReference>
<protein>
    <submittedName>
        <fullName evidence="1">Uncharacterized protein</fullName>
    </submittedName>
</protein>
<dbReference type="EMBL" id="AVOT02002403">
    <property type="protein sequence ID" value="MBW0470225.1"/>
    <property type="molecule type" value="Genomic_DNA"/>
</dbReference>